<dbReference type="Proteomes" id="UP001165960">
    <property type="component" value="Unassembled WGS sequence"/>
</dbReference>
<organism evidence="1 2">
    <name type="scientific">Entomophthora muscae</name>
    <dbReference type="NCBI Taxonomy" id="34485"/>
    <lineage>
        <taxon>Eukaryota</taxon>
        <taxon>Fungi</taxon>
        <taxon>Fungi incertae sedis</taxon>
        <taxon>Zoopagomycota</taxon>
        <taxon>Entomophthoromycotina</taxon>
        <taxon>Entomophthoromycetes</taxon>
        <taxon>Entomophthorales</taxon>
        <taxon>Entomophthoraceae</taxon>
        <taxon>Entomophthora</taxon>
    </lineage>
</organism>
<dbReference type="EMBL" id="QTSX02001631">
    <property type="protein sequence ID" value="KAJ9079923.1"/>
    <property type="molecule type" value="Genomic_DNA"/>
</dbReference>
<evidence type="ECO:0000313" key="2">
    <source>
        <dbReference type="Proteomes" id="UP001165960"/>
    </source>
</evidence>
<proteinExistence type="predicted"/>
<accession>A0ACC2TZD0</accession>
<sequence>MLVASDPTVLIVFCGFPVVTLRCVSDHDNTHTIAICNNLIDEVTQIWALELATDPAFHQTLDLLIQANTIWHFLATFKVFLQAVGTGDASLYLPLAAAACHFMWYTPNSYQPGQPGLPAPGPFTPDILLHVGRLNGLFVYWGCVLCLRWLGLPGARKSDPSPALQLDFHVLELPVGLGADVDDLDTHVSAPKQQLVPLPCPRAPCCQHPTPCKASLTCQLPGYSPAASSSQLCRGAPAPRDRPQDMALIQST</sequence>
<protein>
    <submittedName>
        <fullName evidence="1">Uncharacterized protein</fullName>
    </submittedName>
</protein>
<reference evidence="1" key="1">
    <citation type="submission" date="2022-04" db="EMBL/GenBank/DDBJ databases">
        <title>Genome of the entomopathogenic fungus Entomophthora muscae.</title>
        <authorList>
            <person name="Elya C."/>
            <person name="Lovett B.R."/>
            <person name="Lee E."/>
            <person name="Macias A.M."/>
            <person name="Hajek A.E."/>
            <person name="De Bivort B.L."/>
            <person name="Kasson M.T."/>
            <person name="De Fine Licht H.H."/>
            <person name="Stajich J.E."/>
        </authorList>
    </citation>
    <scope>NUCLEOTIDE SEQUENCE</scope>
    <source>
        <strain evidence="1">Berkeley</strain>
    </source>
</reference>
<name>A0ACC2TZD0_9FUNG</name>
<gene>
    <name evidence="1" type="ORF">DSO57_1030552</name>
</gene>
<comment type="caution">
    <text evidence="1">The sequence shown here is derived from an EMBL/GenBank/DDBJ whole genome shotgun (WGS) entry which is preliminary data.</text>
</comment>
<evidence type="ECO:0000313" key="1">
    <source>
        <dbReference type="EMBL" id="KAJ9079923.1"/>
    </source>
</evidence>
<keyword evidence="2" id="KW-1185">Reference proteome</keyword>